<dbReference type="Gene3D" id="1.10.246.130">
    <property type="match status" value="1"/>
</dbReference>
<dbReference type="InterPro" id="IPR043138">
    <property type="entry name" value="GGT_lsub"/>
</dbReference>
<keyword evidence="2" id="KW-1185">Reference proteome</keyword>
<dbReference type="PANTHER" id="PTHR43881:SF1">
    <property type="entry name" value="GAMMA-GLUTAMYLTRANSPEPTIDASE (AFU_ORTHOLOGUE AFUA_4G13580)"/>
    <property type="match status" value="1"/>
</dbReference>
<dbReference type="SUPFAM" id="SSF56235">
    <property type="entry name" value="N-terminal nucleophile aminohydrolases (Ntn hydrolases)"/>
    <property type="match status" value="1"/>
</dbReference>
<comment type="caution">
    <text evidence="1">The sequence shown here is derived from an EMBL/GenBank/DDBJ whole genome shotgun (WGS) entry which is preliminary data.</text>
</comment>
<dbReference type="InterPro" id="IPR052896">
    <property type="entry name" value="GGT-like_enzyme"/>
</dbReference>
<evidence type="ECO:0000313" key="1">
    <source>
        <dbReference type="EMBL" id="KPL77231.1"/>
    </source>
</evidence>
<accession>A0A0P6XUT7</accession>
<protein>
    <submittedName>
        <fullName evidence="1">Gamma-glutamyltransferase</fullName>
    </submittedName>
</protein>
<dbReference type="InterPro" id="IPR029055">
    <property type="entry name" value="Ntn_hydrolases_N"/>
</dbReference>
<name>A0A0P6XUT7_9CHLR</name>
<dbReference type="InterPro" id="IPR043137">
    <property type="entry name" value="GGT_ssub_C"/>
</dbReference>
<dbReference type="PANTHER" id="PTHR43881">
    <property type="entry name" value="GAMMA-GLUTAMYLTRANSPEPTIDASE (AFU_ORTHOLOGUE AFUA_4G13580)"/>
    <property type="match status" value="1"/>
</dbReference>
<dbReference type="GO" id="GO:0016740">
    <property type="term" value="F:transferase activity"/>
    <property type="evidence" value="ECO:0007669"/>
    <property type="project" value="UniProtKB-KW"/>
</dbReference>
<dbReference type="STRING" id="360411.AC812_03875"/>
<dbReference type="Gene3D" id="3.60.20.40">
    <property type="match status" value="1"/>
</dbReference>
<dbReference type="EMBL" id="LGHJ01000010">
    <property type="protein sequence ID" value="KPL77231.1"/>
    <property type="molecule type" value="Genomic_DNA"/>
</dbReference>
<organism evidence="1 2">
    <name type="scientific">Bellilinea caldifistulae</name>
    <dbReference type="NCBI Taxonomy" id="360411"/>
    <lineage>
        <taxon>Bacteria</taxon>
        <taxon>Bacillati</taxon>
        <taxon>Chloroflexota</taxon>
        <taxon>Anaerolineae</taxon>
        <taxon>Anaerolineales</taxon>
        <taxon>Anaerolineaceae</taxon>
        <taxon>Bellilinea</taxon>
    </lineage>
</organism>
<dbReference type="PRINTS" id="PR01210">
    <property type="entry name" value="GGTRANSPTASE"/>
</dbReference>
<dbReference type="AlphaFoldDB" id="A0A0P6XUT7"/>
<proteinExistence type="predicted"/>
<gene>
    <name evidence="1" type="ORF">AC812_03875</name>
</gene>
<dbReference type="Proteomes" id="UP000050514">
    <property type="component" value="Unassembled WGS sequence"/>
</dbReference>
<dbReference type="PATRIC" id="fig|360411.5.peg.3304"/>
<reference evidence="1 2" key="1">
    <citation type="submission" date="2015-07" db="EMBL/GenBank/DDBJ databases">
        <title>Draft genome of Bellilinea caldifistulae DSM 17877.</title>
        <authorList>
            <person name="Hemp J."/>
            <person name="Ward L.M."/>
            <person name="Pace L.A."/>
            <person name="Fischer W.W."/>
        </authorList>
    </citation>
    <scope>NUCLEOTIDE SEQUENCE [LARGE SCALE GENOMIC DNA]</scope>
    <source>
        <strain evidence="1 2">GOMI-1</strain>
    </source>
</reference>
<dbReference type="Pfam" id="PF01019">
    <property type="entry name" value="G_glu_transpept"/>
    <property type="match status" value="1"/>
</dbReference>
<sequence>MFEFTGLNELTFKSRRSPVVGRQGMCASSQPLATAAGLEILRRGGNAVDAAIAMAAALNVTEPGSTGLGGDCFALVYESRSRSVVALNGSGRAPAALNLERLQREGLGEHLPPLHPYTITVPGACAGWCDLNERFGRLPLAILFEPAVRLAEEGFPVAPLTAYYWQRGAEKCLNLALNGKELTINGRAPRAGEIFRNPGLARTLKAIAENGKKVFYEGEIGRAIVAAVQQAGGCLNETDLATHYSTWENPISIEYRGMRIWECPPNGQGLAALLALNLLAGFDLASLPPLSADRLHIQIEAMRLAFADAFRTIADPAFTSIPLETLLSDAYADQRRKLIHPQRAADSVRHGYPLSTSDTVYLCAIDGEGNGCSFINSNYMGFGTGIVPHGWGFSLQNRGHNFSLDPTHPNALAPGKRPYHTIIPALATDPNGELFGVFGVMGGFMQPQGHLQVVSALLDDHLDPQAALDRPRFCIQADRSLADVALEDGIPPQVLQELQSRGHRVEQVGGLGRALFGRGQIILRDGDSGVLWGGSDPRADGCAMPLG</sequence>
<keyword evidence="1" id="KW-0808">Transferase</keyword>
<evidence type="ECO:0000313" key="2">
    <source>
        <dbReference type="Proteomes" id="UP000050514"/>
    </source>
</evidence>